<feature type="transmembrane region" description="Helical" evidence="4">
    <location>
        <begin position="454"/>
        <end position="473"/>
    </location>
</feature>
<reference evidence="5 6" key="1">
    <citation type="journal article" date="2015" name="Genome Announc.">
        <title>Draft Genome Sequence of Clostridium tyrobutyricum Strain DIVETGP, Isolated from Cow's Milk for Grana Padano Production.</title>
        <authorList>
            <person name="Soggiu A."/>
            <person name="Piras C."/>
            <person name="Gaiarsa S."/>
            <person name="Sassera D."/>
            <person name="Roncada P."/>
            <person name="Bendixen E."/>
            <person name="Brasca M."/>
            <person name="Bonizzi L."/>
        </authorList>
    </citation>
    <scope>NUCLEOTIDE SEQUENCE [LARGE SCALE GENOMIC DNA]</scope>
    <source>
        <strain evidence="5 6">DIVETGP</strain>
    </source>
</reference>
<dbReference type="Pfam" id="PF03323">
    <property type="entry name" value="GerA"/>
    <property type="match status" value="1"/>
</dbReference>
<dbReference type="PIRSF" id="PIRSF005690">
    <property type="entry name" value="GerBA"/>
    <property type="match status" value="1"/>
</dbReference>
<keyword evidence="4" id="KW-0812">Transmembrane</keyword>
<dbReference type="GO" id="GO:0009847">
    <property type="term" value="P:spore germination"/>
    <property type="evidence" value="ECO:0007669"/>
    <property type="project" value="InterPro"/>
</dbReference>
<gene>
    <name evidence="5" type="ORF">CTDIVETGP_0485</name>
</gene>
<feature type="region of interest" description="Disordered" evidence="3">
    <location>
        <begin position="531"/>
        <end position="559"/>
    </location>
</feature>
<feature type="transmembrane region" description="Helical" evidence="4">
    <location>
        <begin position="323"/>
        <end position="344"/>
    </location>
</feature>
<evidence type="ECO:0000313" key="5">
    <source>
        <dbReference type="EMBL" id="CDL90415.1"/>
    </source>
</evidence>
<name>W6N3F6_CLOTY</name>
<dbReference type="AlphaFoldDB" id="W6N3F6"/>
<accession>W6N3F6</accession>
<dbReference type="InterPro" id="IPR004995">
    <property type="entry name" value="Spore_Ger"/>
</dbReference>
<evidence type="ECO:0000313" key="6">
    <source>
        <dbReference type="Proteomes" id="UP000019482"/>
    </source>
</evidence>
<feature type="transmembrane region" description="Helical" evidence="4">
    <location>
        <begin position="365"/>
        <end position="384"/>
    </location>
</feature>
<feature type="transmembrane region" description="Helical" evidence="4">
    <location>
        <begin position="485"/>
        <end position="512"/>
    </location>
</feature>
<comment type="similarity">
    <text evidence="1">Belongs to the GerABKA family.</text>
</comment>
<evidence type="ECO:0000256" key="4">
    <source>
        <dbReference type="SAM" id="Phobius"/>
    </source>
</evidence>
<comment type="caution">
    <text evidence="5">The sequence shown here is derived from an EMBL/GenBank/DDBJ whole genome shotgun (WGS) entry which is preliminary data.</text>
</comment>
<proteinExistence type="inferred from homology"/>
<evidence type="ECO:0000256" key="1">
    <source>
        <dbReference type="ARBA" id="ARBA00005278"/>
    </source>
</evidence>
<feature type="region of interest" description="Disordered" evidence="3">
    <location>
        <begin position="28"/>
        <end position="50"/>
    </location>
</feature>
<keyword evidence="2 4" id="KW-0472">Membrane</keyword>
<dbReference type="OrthoDB" id="9772630at2"/>
<sequence>MKKNQSMFKKIMSLITYRERKKVEQFSIPEVDEKNEDTAENNCSGPDPGVDTSKFKDFKYTKIDMYQKIPMGLEKNIRMLEELFHIPKNKDINIKRIRISDKYNGIIVYLRGMTDIKLIDQYIIKPLLEYRIENVKNQNNDEIVTEKKRLDFIQDQIVQMSRTQKYDHIKDIANEILDGNTAFYLDGEDKYLLCYTKGFQKRALDVPQIEGSIKGSQEGFNEDLDTNVSLIRKIIKNKDLVTEKLRVGSSNNNDCAIMYMDGIVNPSIVDEVKRRINSIDTDFINGSGMLEQYIQDDSWSVIPTLLSTERPDRTANYIMDGKVAIITFGTPYAIIVPVTFFLLFHTAEDNSLKWQHSLILRITRMFGLLVAITLPGIYISLANYHQEMIPTSLLIAIATSRENVPFPTIVEIIFMEISFDLIREAGIRIPGIIGNTIGIVGGLIIGQAAVQASIISPVLIIIIGFTSLGNYSIPDFNLGYGTRIFRLLFIVLGALLGFLGISIGIILLIMILSSIKSFGVPFFSITSPKTRTSNDSAFNRPAWKQELRPDPINPINLRKQPKISRRWIDEDANYGENNDKSK</sequence>
<dbReference type="GO" id="GO:0016020">
    <property type="term" value="C:membrane"/>
    <property type="evidence" value="ECO:0007669"/>
    <property type="project" value="InterPro"/>
</dbReference>
<protein>
    <submittedName>
        <fullName evidence="5">Spore germination protein GerKA</fullName>
    </submittedName>
</protein>
<keyword evidence="6" id="KW-1185">Reference proteome</keyword>
<keyword evidence="4" id="KW-1133">Transmembrane helix</keyword>
<dbReference type="Proteomes" id="UP000019482">
    <property type="component" value="Unassembled WGS sequence"/>
</dbReference>
<dbReference type="PANTHER" id="PTHR22550">
    <property type="entry name" value="SPORE GERMINATION PROTEIN"/>
    <property type="match status" value="1"/>
</dbReference>
<organism evidence="5 6">
    <name type="scientific">Clostridium tyrobutyricum DIVETGP</name>
    <dbReference type="NCBI Taxonomy" id="1408889"/>
    <lineage>
        <taxon>Bacteria</taxon>
        <taxon>Bacillati</taxon>
        <taxon>Bacillota</taxon>
        <taxon>Clostridia</taxon>
        <taxon>Eubacteriales</taxon>
        <taxon>Clostridiaceae</taxon>
        <taxon>Clostridium</taxon>
    </lineage>
</organism>
<evidence type="ECO:0000256" key="2">
    <source>
        <dbReference type="ARBA" id="ARBA00023136"/>
    </source>
</evidence>
<dbReference type="EMBL" id="CBXI010000006">
    <property type="protein sequence ID" value="CDL90415.1"/>
    <property type="molecule type" value="Genomic_DNA"/>
</dbReference>
<dbReference type="InterPro" id="IPR050768">
    <property type="entry name" value="UPF0353/GerABKA_families"/>
</dbReference>
<evidence type="ECO:0000256" key="3">
    <source>
        <dbReference type="SAM" id="MobiDB-lite"/>
    </source>
</evidence>
<dbReference type="PANTHER" id="PTHR22550:SF5">
    <property type="entry name" value="LEUCINE ZIPPER PROTEIN 4"/>
    <property type="match status" value="1"/>
</dbReference>
<feature type="transmembrane region" description="Helical" evidence="4">
    <location>
        <begin position="429"/>
        <end position="448"/>
    </location>
</feature>